<dbReference type="AlphaFoldDB" id="A0A8K0GMI5"/>
<dbReference type="EMBL" id="VOIH02000012">
    <property type="protein sequence ID" value="KAF3431724.1"/>
    <property type="molecule type" value="Genomic_DNA"/>
</dbReference>
<dbReference type="PANTHER" id="PTHR34145">
    <property type="entry name" value="OS02G0105600 PROTEIN"/>
    <property type="match status" value="1"/>
</dbReference>
<comment type="caution">
    <text evidence="1">The sequence shown here is derived from an EMBL/GenBank/DDBJ whole genome shotgun (WGS) entry which is preliminary data.</text>
</comment>
<evidence type="ECO:0008006" key="3">
    <source>
        <dbReference type="Google" id="ProtNLM"/>
    </source>
</evidence>
<dbReference type="Gene3D" id="3.80.10.10">
    <property type="entry name" value="Ribonuclease Inhibitor"/>
    <property type="match status" value="1"/>
</dbReference>
<dbReference type="SUPFAM" id="SSF52047">
    <property type="entry name" value="RNI-like"/>
    <property type="match status" value="1"/>
</dbReference>
<keyword evidence="2" id="KW-1185">Reference proteome</keyword>
<dbReference type="OrthoDB" id="1534647at2759"/>
<reference evidence="1" key="1">
    <citation type="submission" date="2020-03" db="EMBL/GenBank/DDBJ databases">
        <title>A high-quality chromosome-level genome assembly of a woody plant with both climbing and erect habits, Rhamnella rubrinervis.</title>
        <authorList>
            <person name="Lu Z."/>
            <person name="Yang Y."/>
            <person name="Zhu X."/>
            <person name="Sun Y."/>
        </authorList>
    </citation>
    <scope>NUCLEOTIDE SEQUENCE</scope>
    <source>
        <strain evidence="1">BYM</strain>
        <tissue evidence="1">Leaf</tissue>
    </source>
</reference>
<protein>
    <recommendedName>
        <fullName evidence="3">F-box protein</fullName>
    </recommendedName>
</protein>
<dbReference type="Proteomes" id="UP000796880">
    <property type="component" value="Unassembled WGS sequence"/>
</dbReference>
<evidence type="ECO:0000313" key="1">
    <source>
        <dbReference type="EMBL" id="KAF3431724.1"/>
    </source>
</evidence>
<proteinExistence type="predicted"/>
<evidence type="ECO:0000313" key="2">
    <source>
        <dbReference type="Proteomes" id="UP000796880"/>
    </source>
</evidence>
<dbReference type="PANTHER" id="PTHR34145:SF28">
    <property type="entry name" value="F-BOX DOMAIN-CONTAINING PROTEIN"/>
    <property type="match status" value="1"/>
</dbReference>
<name>A0A8K0GMI5_9ROSA</name>
<sequence length="470" mass="54819">MSFLPSPTDTTRISVLSKYFNSIWRSFPILAFRRSLLYRMTFSEFANFVLKSIAGYKTSATSTRLQKFSFESHYSCLLALDGRVDYMLNFALQNKVQELKLDFDRNYTYYRFPEAIFSANQIISLDLRGLRLEPPHITLSCPAIENFSLEDCHGLTSIILRGTSLKQVKLVRCPDLRKFHIEGPTSVEHVTYGGHTKWLSKCEMNIASCYKSIKVLELIDEWTGREWLETHSCVLHNLEKLIVTRCNFRWNNARLCLDKLKSVVLKDCDIEAGDIEAPNLVWFEYWSYTTKVDRRTFSISSTSSLLNVKLLFNYDKYYPLDYPASEYLEKLVRPFRNFQKITLACTTYQELVGLYYETAGSVLHAIKYLNIELEEEIPTREIWILVDSMLLFAPRPSIISITTYDRPLIRSIKFACWQGSNFKEVILENFDDTENNVLAEYFCKTCKVVRFVKNITATNHPKKEYGLREL</sequence>
<dbReference type="InterPro" id="IPR053772">
    <property type="entry name" value="At1g61320/At1g61330-like"/>
</dbReference>
<accession>A0A8K0GMI5</accession>
<gene>
    <name evidence="1" type="ORF">FNV43_RR26459</name>
</gene>
<organism evidence="1 2">
    <name type="scientific">Rhamnella rubrinervis</name>
    <dbReference type="NCBI Taxonomy" id="2594499"/>
    <lineage>
        <taxon>Eukaryota</taxon>
        <taxon>Viridiplantae</taxon>
        <taxon>Streptophyta</taxon>
        <taxon>Embryophyta</taxon>
        <taxon>Tracheophyta</taxon>
        <taxon>Spermatophyta</taxon>
        <taxon>Magnoliopsida</taxon>
        <taxon>eudicotyledons</taxon>
        <taxon>Gunneridae</taxon>
        <taxon>Pentapetalae</taxon>
        <taxon>rosids</taxon>
        <taxon>fabids</taxon>
        <taxon>Rosales</taxon>
        <taxon>Rhamnaceae</taxon>
        <taxon>rhamnoid group</taxon>
        <taxon>Rhamneae</taxon>
        <taxon>Rhamnella</taxon>
    </lineage>
</organism>
<dbReference type="InterPro" id="IPR032675">
    <property type="entry name" value="LRR_dom_sf"/>
</dbReference>